<sequence length="63" mass="7272">MCLLLPVSTILKETKEVISYLYSSRKICFKRNNNESLNSMLPLSRVSRHAPLHVLEVRNELAD</sequence>
<comment type="caution">
    <text evidence="1">The sequence shown here is derived from an EMBL/GenBank/DDBJ whole genome shotgun (WGS) entry which is preliminary data.</text>
</comment>
<dbReference type="EMBL" id="JARBHB010000001">
    <property type="protein sequence ID" value="KAJ8896319.1"/>
    <property type="molecule type" value="Genomic_DNA"/>
</dbReference>
<name>A0ABQ9IJD4_9NEOP</name>
<proteinExistence type="predicted"/>
<reference evidence="1 2" key="1">
    <citation type="submission" date="2023-02" db="EMBL/GenBank/DDBJ databases">
        <title>LHISI_Scaffold_Assembly.</title>
        <authorList>
            <person name="Stuart O.P."/>
            <person name="Cleave R."/>
            <person name="Magrath M.J.L."/>
            <person name="Mikheyev A.S."/>
        </authorList>
    </citation>
    <scope>NUCLEOTIDE SEQUENCE [LARGE SCALE GENOMIC DNA]</scope>
    <source>
        <strain evidence="1">Daus_M_001</strain>
        <tissue evidence="1">Leg muscle</tissue>
    </source>
</reference>
<accession>A0ABQ9IJD4</accession>
<evidence type="ECO:0000313" key="1">
    <source>
        <dbReference type="EMBL" id="KAJ8896319.1"/>
    </source>
</evidence>
<evidence type="ECO:0000313" key="2">
    <source>
        <dbReference type="Proteomes" id="UP001159363"/>
    </source>
</evidence>
<keyword evidence="2" id="KW-1185">Reference proteome</keyword>
<dbReference type="Proteomes" id="UP001159363">
    <property type="component" value="Chromosome 1"/>
</dbReference>
<protein>
    <submittedName>
        <fullName evidence="1">Uncharacterized protein</fullName>
    </submittedName>
</protein>
<gene>
    <name evidence="1" type="ORF">PR048_001663</name>
</gene>
<organism evidence="1 2">
    <name type="scientific">Dryococelus australis</name>
    <dbReference type="NCBI Taxonomy" id="614101"/>
    <lineage>
        <taxon>Eukaryota</taxon>
        <taxon>Metazoa</taxon>
        <taxon>Ecdysozoa</taxon>
        <taxon>Arthropoda</taxon>
        <taxon>Hexapoda</taxon>
        <taxon>Insecta</taxon>
        <taxon>Pterygota</taxon>
        <taxon>Neoptera</taxon>
        <taxon>Polyneoptera</taxon>
        <taxon>Phasmatodea</taxon>
        <taxon>Verophasmatodea</taxon>
        <taxon>Anareolatae</taxon>
        <taxon>Phasmatidae</taxon>
        <taxon>Eurycanthinae</taxon>
        <taxon>Dryococelus</taxon>
    </lineage>
</organism>